<proteinExistence type="predicted"/>
<keyword evidence="6 11" id="KW-0560">Oxidoreductase</keyword>
<evidence type="ECO:0000256" key="8">
    <source>
        <dbReference type="ARBA" id="ARBA00023014"/>
    </source>
</evidence>
<dbReference type="Pfam" id="PF00111">
    <property type="entry name" value="Fer2"/>
    <property type="match status" value="1"/>
</dbReference>
<dbReference type="CDD" id="cd06214">
    <property type="entry name" value="PA_degradation_oxidoreductase_like"/>
    <property type="match status" value="1"/>
</dbReference>
<keyword evidence="5" id="KW-0274">FAD</keyword>
<feature type="domain" description="FAD-binding FR-type" evidence="10">
    <location>
        <begin position="15"/>
        <end position="120"/>
    </location>
</feature>
<organism evidence="11 12">
    <name type="scientific">Actinacidiphila cocklensis</name>
    <dbReference type="NCBI Taxonomy" id="887465"/>
    <lineage>
        <taxon>Bacteria</taxon>
        <taxon>Bacillati</taxon>
        <taxon>Actinomycetota</taxon>
        <taxon>Actinomycetes</taxon>
        <taxon>Kitasatosporales</taxon>
        <taxon>Streptomycetaceae</taxon>
        <taxon>Actinacidiphila</taxon>
    </lineage>
</organism>
<comment type="cofactor">
    <cofactor evidence="1">
        <name>FAD</name>
        <dbReference type="ChEBI" id="CHEBI:57692"/>
    </cofactor>
</comment>
<evidence type="ECO:0000313" key="11">
    <source>
        <dbReference type="EMBL" id="CAG6398705.1"/>
    </source>
</evidence>
<dbReference type="Proteomes" id="UP001152519">
    <property type="component" value="Unassembled WGS sequence"/>
</dbReference>
<evidence type="ECO:0000256" key="7">
    <source>
        <dbReference type="ARBA" id="ARBA00023004"/>
    </source>
</evidence>
<dbReference type="Gene3D" id="2.40.30.10">
    <property type="entry name" value="Translation factors"/>
    <property type="match status" value="1"/>
</dbReference>
<dbReference type="InterPro" id="IPR050415">
    <property type="entry name" value="MRET"/>
</dbReference>
<feature type="domain" description="2Fe-2S ferredoxin-type" evidence="9">
    <location>
        <begin position="275"/>
        <end position="365"/>
    </location>
</feature>
<evidence type="ECO:0000259" key="10">
    <source>
        <dbReference type="PROSITE" id="PS51384"/>
    </source>
</evidence>
<evidence type="ECO:0000256" key="5">
    <source>
        <dbReference type="ARBA" id="ARBA00022827"/>
    </source>
</evidence>
<name>A0A9W4E3Y6_9ACTN</name>
<dbReference type="PANTHER" id="PTHR47354:SF8">
    <property type="entry name" value="1,2-PHENYLACETYL-COA EPOXIDASE, SUBUNIT E"/>
    <property type="match status" value="1"/>
</dbReference>
<dbReference type="InterPro" id="IPR006058">
    <property type="entry name" value="2Fe2S_fd_BS"/>
</dbReference>
<dbReference type="Pfam" id="PF00175">
    <property type="entry name" value="NAD_binding_1"/>
    <property type="match status" value="1"/>
</dbReference>
<evidence type="ECO:0000256" key="6">
    <source>
        <dbReference type="ARBA" id="ARBA00023002"/>
    </source>
</evidence>
<dbReference type="PRINTS" id="PR00410">
    <property type="entry name" value="PHEHYDRXLASE"/>
</dbReference>
<keyword evidence="3" id="KW-0001">2Fe-2S</keyword>
<evidence type="ECO:0000259" key="9">
    <source>
        <dbReference type="PROSITE" id="PS51085"/>
    </source>
</evidence>
<evidence type="ECO:0000256" key="1">
    <source>
        <dbReference type="ARBA" id="ARBA00001974"/>
    </source>
</evidence>
<dbReference type="EC" id="1.-.-.-" evidence="11"/>
<dbReference type="GO" id="GO:0051537">
    <property type="term" value="F:2 iron, 2 sulfur cluster binding"/>
    <property type="evidence" value="ECO:0007669"/>
    <property type="project" value="UniProtKB-KW"/>
</dbReference>
<dbReference type="PANTHER" id="PTHR47354">
    <property type="entry name" value="NADH OXIDOREDUCTASE HCR"/>
    <property type="match status" value="1"/>
</dbReference>
<dbReference type="InterPro" id="IPR008333">
    <property type="entry name" value="Cbr1-like_FAD-bd_dom"/>
</dbReference>
<keyword evidence="4" id="KW-0479">Metal-binding</keyword>
<dbReference type="EMBL" id="CAJSLV010000108">
    <property type="protein sequence ID" value="CAG6398705.1"/>
    <property type="molecule type" value="Genomic_DNA"/>
</dbReference>
<dbReference type="RefSeq" id="WP_251500429.1">
    <property type="nucleotide sequence ID" value="NZ_CAJSLV010000108.1"/>
</dbReference>
<dbReference type="InterPro" id="IPR001041">
    <property type="entry name" value="2Fe-2S_ferredoxin-type"/>
</dbReference>
<dbReference type="GO" id="GO:0050660">
    <property type="term" value="F:flavin adenine dinucleotide binding"/>
    <property type="evidence" value="ECO:0007669"/>
    <property type="project" value="TreeGrafter"/>
</dbReference>
<dbReference type="Gene3D" id="3.10.20.30">
    <property type="match status" value="1"/>
</dbReference>
<dbReference type="GO" id="GO:0016491">
    <property type="term" value="F:oxidoreductase activity"/>
    <property type="evidence" value="ECO:0007669"/>
    <property type="project" value="UniProtKB-KW"/>
</dbReference>
<dbReference type="CDD" id="cd00207">
    <property type="entry name" value="fer2"/>
    <property type="match status" value="1"/>
</dbReference>
<evidence type="ECO:0000256" key="3">
    <source>
        <dbReference type="ARBA" id="ARBA00022714"/>
    </source>
</evidence>
<gene>
    <name evidence="11" type="ORF">SCOCK_740011</name>
</gene>
<dbReference type="SUPFAM" id="SSF52343">
    <property type="entry name" value="Ferredoxin reductase-like, C-terminal NADP-linked domain"/>
    <property type="match status" value="1"/>
</dbReference>
<keyword evidence="12" id="KW-1185">Reference proteome</keyword>
<comment type="caution">
    <text evidence="11">The sequence shown here is derived from an EMBL/GenBank/DDBJ whole genome shotgun (WGS) entry which is preliminary data.</text>
</comment>
<accession>A0A9W4E3Y6</accession>
<dbReference type="AlphaFoldDB" id="A0A9W4E3Y6"/>
<dbReference type="Gene3D" id="3.40.50.80">
    <property type="entry name" value="Nucleotide-binding domain of ferredoxin-NADP reductase (FNR) module"/>
    <property type="match status" value="1"/>
</dbReference>
<dbReference type="PROSITE" id="PS00197">
    <property type="entry name" value="2FE2S_FER_1"/>
    <property type="match status" value="1"/>
</dbReference>
<evidence type="ECO:0000256" key="4">
    <source>
        <dbReference type="ARBA" id="ARBA00022723"/>
    </source>
</evidence>
<sequence>MTPTPRALSPAGRPTGWFPLPVSGLDRLAEDAVAVTLAVPEPLAGAFAHQAGQHVVVRHRQGGTEIRRSYSVCPPPFARDRLRLVVRRASPDGFGAYALGGLAVGDRLDVSPPAGSFRLEAAPGAHHVLVAGGTGIAPLLAMAAAALGDDPGCRVSLLYASRDAAGVLLAEELADLKDAHLGRLAVLHVLSRERREADLLSGRIDRDRLWRLLAPLGADVGGTTVFYLCGPWGLVEVAREALAQAGASPRQVRVELFSAEGVPPAPEPPPHRGGVRISARIGGRTSAAQMLPGDRVLLDALLRTRPDTPYSCRVGLCGSCRARVVDGAAAMGSQFALDAAEVAAGFTLACRARATTGRIGLDFDA</sequence>
<evidence type="ECO:0000256" key="2">
    <source>
        <dbReference type="ARBA" id="ARBA00022630"/>
    </source>
</evidence>
<dbReference type="InterPro" id="IPR017927">
    <property type="entry name" value="FAD-bd_FR_type"/>
</dbReference>
<dbReference type="InterPro" id="IPR039261">
    <property type="entry name" value="FNR_nucleotide-bd"/>
</dbReference>
<keyword evidence="8" id="KW-0411">Iron-sulfur</keyword>
<dbReference type="InterPro" id="IPR001433">
    <property type="entry name" value="OxRdtase_FAD/NAD-bd"/>
</dbReference>
<dbReference type="InterPro" id="IPR012675">
    <property type="entry name" value="Beta-grasp_dom_sf"/>
</dbReference>
<dbReference type="InterPro" id="IPR036010">
    <property type="entry name" value="2Fe-2S_ferredoxin-like_sf"/>
</dbReference>
<dbReference type="SUPFAM" id="SSF63380">
    <property type="entry name" value="Riboflavin synthase domain-like"/>
    <property type="match status" value="1"/>
</dbReference>
<keyword evidence="2" id="KW-0285">Flavoprotein</keyword>
<evidence type="ECO:0000313" key="12">
    <source>
        <dbReference type="Proteomes" id="UP001152519"/>
    </source>
</evidence>
<reference evidence="11" key="1">
    <citation type="submission" date="2021-05" db="EMBL/GenBank/DDBJ databases">
        <authorList>
            <person name="Arsene-Ploetze F."/>
        </authorList>
    </citation>
    <scope>NUCLEOTIDE SEQUENCE</scope>
    <source>
        <strain evidence="11">DSM 42138</strain>
    </source>
</reference>
<keyword evidence="7" id="KW-0408">Iron</keyword>
<dbReference type="SUPFAM" id="SSF54292">
    <property type="entry name" value="2Fe-2S ferredoxin-like"/>
    <property type="match status" value="1"/>
</dbReference>
<dbReference type="InterPro" id="IPR017938">
    <property type="entry name" value="Riboflavin_synthase-like_b-brl"/>
</dbReference>
<protein>
    <submittedName>
        <fullName evidence="11">1,2-phenylacetyl-CoA epoxidase, subunit E</fullName>
        <ecNumber evidence="11">1.-.-.-</ecNumber>
    </submittedName>
</protein>
<dbReference type="GO" id="GO:0046872">
    <property type="term" value="F:metal ion binding"/>
    <property type="evidence" value="ECO:0007669"/>
    <property type="project" value="UniProtKB-KW"/>
</dbReference>
<dbReference type="PROSITE" id="PS51085">
    <property type="entry name" value="2FE2S_FER_2"/>
    <property type="match status" value="1"/>
</dbReference>
<dbReference type="PROSITE" id="PS51384">
    <property type="entry name" value="FAD_FR"/>
    <property type="match status" value="1"/>
</dbReference>
<dbReference type="Pfam" id="PF00970">
    <property type="entry name" value="FAD_binding_6"/>
    <property type="match status" value="1"/>
</dbReference>